<dbReference type="EMBL" id="CP147247">
    <property type="protein sequence ID" value="WYJ89875.1"/>
    <property type="molecule type" value="Genomic_DNA"/>
</dbReference>
<dbReference type="CDD" id="cd01189">
    <property type="entry name" value="INT_ICEBs1_C_like"/>
    <property type="match status" value="1"/>
</dbReference>
<reference evidence="7" key="3">
    <citation type="submission" date="2024-03" db="EMBL/GenBank/DDBJ databases">
        <title>The Genome Sequence of Enterococcus sp. DIV0242b.</title>
        <authorList>
            <consortium name="The Broad Institute Genomics Platform"/>
            <consortium name="The Broad Institute Microbial Omics Core"/>
            <consortium name="The Broad Institute Genomic Center for Infectious Diseases"/>
            <person name="Earl A."/>
            <person name="Manson A."/>
            <person name="Gilmore M."/>
            <person name="Schwartman J."/>
            <person name="Shea T."/>
            <person name="Abouelleil A."/>
            <person name="Cao P."/>
            <person name="Chapman S."/>
            <person name="Cusick C."/>
            <person name="Young S."/>
            <person name="Neafsey D."/>
            <person name="Nusbaum C."/>
            <person name="Birren B."/>
        </authorList>
    </citation>
    <scope>NUCLEOTIDE SEQUENCE</scope>
    <source>
        <strain evidence="7">9E7_DIV0242</strain>
    </source>
</reference>
<keyword evidence="4" id="KW-0233">DNA recombination</keyword>
<evidence type="ECO:0000313" key="7">
    <source>
        <dbReference type="EMBL" id="WYJ89875.1"/>
    </source>
</evidence>
<evidence type="ECO:0000256" key="4">
    <source>
        <dbReference type="ARBA" id="ARBA00023172"/>
    </source>
</evidence>
<keyword evidence="3" id="KW-0238">DNA-binding</keyword>
<dbReference type="Pfam" id="PF14657">
    <property type="entry name" value="Arm-DNA-bind_4"/>
    <property type="match status" value="1"/>
</dbReference>
<evidence type="ECO:0000256" key="3">
    <source>
        <dbReference type="ARBA" id="ARBA00023125"/>
    </source>
</evidence>
<organism evidence="6">
    <name type="scientific">Candidatus Enterococcus clewellii</name>
    <dbReference type="NCBI Taxonomy" id="1834193"/>
    <lineage>
        <taxon>Bacteria</taxon>
        <taxon>Bacillati</taxon>
        <taxon>Bacillota</taxon>
        <taxon>Bacilli</taxon>
        <taxon>Lactobacillales</taxon>
        <taxon>Enterococcaceae</taxon>
        <taxon>Enterococcus</taxon>
    </lineage>
</organism>
<evidence type="ECO:0000259" key="5">
    <source>
        <dbReference type="PROSITE" id="PS51898"/>
    </source>
</evidence>
<dbReference type="GO" id="GO:0006310">
    <property type="term" value="P:DNA recombination"/>
    <property type="evidence" value="ECO:0007669"/>
    <property type="project" value="UniProtKB-KW"/>
</dbReference>
<dbReference type="PANTHER" id="PTHR30349">
    <property type="entry name" value="PHAGE INTEGRASE-RELATED"/>
    <property type="match status" value="1"/>
</dbReference>
<keyword evidence="8" id="KW-1185">Reference proteome</keyword>
<dbReference type="PANTHER" id="PTHR30349:SF64">
    <property type="entry name" value="PROPHAGE INTEGRASE INTD-RELATED"/>
    <property type="match status" value="1"/>
</dbReference>
<evidence type="ECO:0000256" key="2">
    <source>
        <dbReference type="ARBA" id="ARBA00022908"/>
    </source>
</evidence>
<reference evidence="7" key="2">
    <citation type="submission" date="2017-05" db="EMBL/GenBank/DDBJ databases">
        <authorList>
            <consortium name="The Broad Institute Genomics Platform"/>
            <consortium name="The Broad Institute Genomic Center for Infectious Diseases"/>
            <person name="Earl A."/>
            <person name="Manson A."/>
            <person name="Schwartman J."/>
            <person name="Gilmore M."/>
            <person name="Abouelleil A."/>
            <person name="Cao P."/>
            <person name="Chapman S."/>
            <person name="Cusick C."/>
            <person name="Shea T."/>
            <person name="Young S."/>
            <person name="Neafsey D."/>
            <person name="Nusbaum C."/>
            <person name="Birren B."/>
        </authorList>
    </citation>
    <scope>NUCLEOTIDE SEQUENCE</scope>
    <source>
        <strain evidence="7">9E7_DIV0242</strain>
    </source>
</reference>
<evidence type="ECO:0000313" key="8">
    <source>
        <dbReference type="Proteomes" id="UP000195141"/>
    </source>
</evidence>
<dbReference type="InterPro" id="IPR013762">
    <property type="entry name" value="Integrase-like_cat_sf"/>
</dbReference>
<dbReference type="EMBL" id="NGMM01000005">
    <property type="protein sequence ID" value="OTP13733.1"/>
    <property type="molecule type" value="Genomic_DNA"/>
</dbReference>
<dbReference type="Pfam" id="PF14659">
    <property type="entry name" value="Phage_int_SAM_3"/>
    <property type="match status" value="1"/>
</dbReference>
<dbReference type="InterPro" id="IPR011010">
    <property type="entry name" value="DNA_brk_join_enz"/>
</dbReference>
<sequence>MATVKQYTKKDGSKAWQFQTYLGINPATGKPIKTTRRGFDTKKEAQLELNRLLVNFEKNGLEKKHNETFKEVYELWYESYRQTVKEATSIATERYIKLHVLPILGDCKINHITPAMAQKAVNVWADKLQVYKVVLQYAYKIADYAITLGIMEKNPFERVTRPKAKRTRDEKEIKFYTSDEVQQVLSYLEKKVHRVNNKNLLYKYFAEWDLTMYRLLAFSGIRGGEALALTWNDIDFESGTLTIDKTLSQTRKGYDVLPPKTKSSNRIISIDDKTCRMLKRWQLRQKEFFFQANTTNKNIIFSDYQGNYAHRQALYQRSSRLSAFVGLPNIGTHGWRHTHASMLYEAGVPMKETQERLGHASLEMTNSIYTHLSSKQKNATAEKLAKFANF</sequence>
<dbReference type="SUPFAM" id="SSF56349">
    <property type="entry name" value="DNA breaking-rejoining enzymes"/>
    <property type="match status" value="1"/>
</dbReference>
<comment type="similarity">
    <text evidence="1">Belongs to the 'phage' integrase family.</text>
</comment>
<dbReference type="Gene3D" id="1.10.150.130">
    <property type="match status" value="1"/>
</dbReference>
<protein>
    <recommendedName>
        <fullName evidence="5">Tyr recombinase domain-containing protein</fullName>
    </recommendedName>
</protein>
<dbReference type="PROSITE" id="PS51898">
    <property type="entry name" value="TYR_RECOMBINASE"/>
    <property type="match status" value="1"/>
</dbReference>
<dbReference type="InterPro" id="IPR004107">
    <property type="entry name" value="Integrase_SAM-like_N"/>
</dbReference>
<evidence type="ECO:0000313" key="6">
    <source>
        <dbReference type="EMBL" id="OTP13733.1"/>
    </source>
</evidence>
<dbReference type="OrthoDB" id="9803188at2"/>
<dbReference type="AlphaFoldDB" id="A0A242K490"/>
<dbReference type="Proteomes" id="UP000195141">
    <property type="component" value="Chromosome"/>
</dbReference>
<dbReference type="InterPro" id="IPR050090">
    <property type="entry name" value="Tyrosine_recombinase_XerCD"/>
</dbReference>
<dbReference type="Pfam" id="PF00589">
    <property type="entry name" value="Phage_integrase"/>
    <property type="match status" value="1"/>
</dbReference>
<feature type="domain" description="Tyr recombinase" evidence="5">
    <location>
        <begin position="171"/>
        <end position="382"/>
    </location>
</feature>
<proteinExistence type="inferred from homology"/>
<name>A0A242K490_9ENTE</name>
<gene>
    <name evidence="7" type="ORF">A5888_001601</name>
    <name evidence="6" type="ORF">A5888_003213</name>
</gene>
<dbReference type="GO" id="GO:0003677">
    <property type="term" value="F:DNA binding"/>
    <property type="evidence" value="ECO:0007669"/>
    <property type="project" value="UniProtKB-KW"/>
</dbReference>
<dbReference type="InterPro" id="IPR002104">
    <property type="entry name" value="Integrase_catalytic"/>
</dbReference>
<reference evidence="6" key="1">
    <citation type="submission" date="2017-05" db="EMBL/GenBank/DDBJ databases">
        <title>The Genome Sequence of Enterococcus sp. 9E7_DIV0242.</title>
        <authorList>
            <consortium name="The Broad Institute Genomics Platform"/>
            <consortium name="The Broad Institute Genomic Center for Infectious Diseases"/>
            <person name="Earl A."/>
            <person name="Manson A."/>
            <person name="Schwartman J."/>
            <person name="Gilmore M."/>
            <person name="Abouelleil A."/>
            <person name="Cao P."/>
            <person name="Chapman S."/>
            <person name="Cusick C."/>
            <person name="Shea T."/>
            <person name="Young S."/>
            <person name="Neafsey D."/>
            <person name="Nusbaum C."/>
            <person name="Birren B."/>
        </authorList>
    </citation>
    <scope>NUCLEOTIDE SEQUENCE [LARGE SCALE GENOMIC DNA]</scope>
    <source>
        <strain evidence="6">9E7_DIV0242</strain>
    </source>
</reference>
<accession>A0A242K490</accession>
<dbReference type="RefSeq" id="WP_086350201.1">
    <property type="nucleotide sequence ID" value="NZ_CP147247.1"/>
</dbReference>
<dbReference type="InterPro" id="IPR028259">
    <property type="entry name" value="AP2-like_int_N"/>
</dbReference>
<evidence type="ECO:0000256" key="1">
    <source>
        <dbReference type="ARBA" id="ARBA00008857"/>
    </source>
</evidence>
<keyword evidence="2" id="KW-0229">DNA integration</keyword>
<dbReference type="Gene3D" id="1.10.443.10">
    <property type="entry name" value="Intergrase catalytic core"/>
    <property type="match status" value="1"/>
</dbReference>
<dbReference type="GO" id="GO:0015074">
    <property type="term" value="P:DNA integration"/>
    <property type="evidence" value="ECO:0007669"/>
    <property type="project" value="UniProtKB-KW"/>
</dbReference>
<dbReference type="InterPro" id="IPR010998">
    <property type="entry name" value="Integrase_recombinase_N"/>
</dbReference>